<dbReference type="STRING" id="1291734.FD02_GL000585"/>
<dbReference type="InterPro" id="IPR016181">
    <property type="entry name" value="Acyl_CoA_acyltransferase"/>
</dbReference>
<dbReference type="GO" id="GO:0016747">
    <property type="term" value="F:acyltransferase activity, transferring groups other than amino-acyl groups"/>
    <property type="evidence" value="ECO:0007669"/>
    <property type="project" value="InterPro"/>
</dbReference>
<dbReference type="Gene3D" id="3.40.630.30">
    <property type="match status" value="1"/>
</dbReference>
<evidence type="ECO:0000313" key="2">
    <source>
        <dbReference type="EMBL" id="KRK70514.1"/>
    </source>
</evidence>
<organism evidence="2 3">
    <name type="scientific">Lacticaseibacillus nasuensis JCM 17158</name>
    <dbReference type="NCBI Taxonomy" id="1291734"/>
    <lineage>
        <taxon>Bacteria</taxon>
        <taxon>Bacillati</taxon>
        <taxon>Bacillota</taxon>
        <taxon>Bacilli</taxon>
        <taxon>Lactobacillales</taxon>
        <taxon>Lactobacillaceae</taxon>
        <taxon>Lacticaseibacillus</taxon>
    </lineage>
</organism>
<dbReference type="EMBL" id="AZDJ01000032">
    <property type="protein sequence ID" value="KRK70514.1"/>
    <property type="molecule type" value="Genomic_DNA"/>
</dbReference>
<dbReference type="AlphaFoldDB" id="A0A0R1JSL9"/>
<dbReference type="OrthoDB" id="9795206at2"/>
<comment type="caution">
    <text evidence="2">The sequence shown here is derived from an EMBL/GenBank/DDBJ whole genome shotgun (WGS) entry which is preliminary data.</text>
</comment>
<gene>
    <name evidence="2" type="ORF">FD02_GL000585</name>
</gene>
<dbReference type="InterPro" id="IPR000182">
    <property type="entry name" value="GNAT_dom"/>
</dbReference>
<sequence>MTKLDPQWQRAGYTLRLGRPAEAETYYANFTRRDPEGDRFTGSGSFTKQQVVEFYLHTITDPNRYDLLLVAPDGRITGESVLNDIDWTLRCANYRIYLFDPALRNHGWGTWLVTTARDFAFDQLHLHRLGLDVFSFNPRAHHVYQRAGFIDEGRLRDAVWDSATGQYGDDILMGMLASDPRPREAVGTAH</sequence>
<proteinExistence type="predicted"/>
<dbReference type="PANTHER" id="PTHR43415:SF3">
    <property type="entry name" value="GNAT-FAMILY ACETYLTRANSFERASE"/>
    <property type="match status" value="1"/>
</dbReference>
<protein>
    <recommendedName>
        <fullName evidence="1">N-acetyltransferase domain-containing protein</fullName>
    </recommendedName>
</protein>
<dbReference type="RefSeq" id="WP_054722053.1">
    <property type="nucleotide sequence ID" value="NZ_AZDJ01000032.1"/>
</dbReference>
<dbReference type="PANTHER" id="PTHR43415">
    <property type="entry name" value="SPERMIDINE N(1)-ACETYLTRANSFERASE"/>
    <property type="match status" value="1"/>
</dbReference>
<evidence type="ECO:0000313" key="3">
    <source>
        <dbReference type="Proteomes" id="UP000051804"/>
    </source>
</evidence>
<accession>A0A0R1JSL9</accession>
<name>A0A0R1JSL9_9LACO</name>
<dbReference type="Proteomes" id="UP000051804">
    <property type="component" value="Unassembled WGS sequence"/>
</dbReference>
<dbReference type="PROSITE" id="PS51186">
    <property type="entry name" value="GNAT"/>
    <property type="match status" value="1"/>
</dbReference>
<dbReference type="PATRIC" id="fig|1291734.4.peg.600"/>
<evidence type="ECO:0000259" key="1">
    <source>
        <dbReference type="PROSITE" id="PS51186"/>
    </source>
</evidence>
<keyword evidence="3" id="KW-1185">Reference proteome</keyword>
<reference evidence="2 3" key="1">
    <citation type="journal article" date="2015" name="Genome Announc.">
        <title>Expanding the biotechnology potential of lactobacilli through comparative genomics of 213 strains and associated genera.</title>
        <authorList>
            <person name="Sun Z."/>
            <person name="Harris H.M."/>
            <person name="McCann A."/>
            <person name="Guo C."/>
            <person name="Argimon S."/>
            <person name="Zhang W."/>
            <person name="Yang X."/>
            <person name="Jeffery I.B."/>
            <person name="Cooney J.C."/>
            <person name="Kagawa T.F."/>
            <person name="Liu W."/>
            <person name="Song Y."/>
            <person name="Salvetti E."/>
            <person name="Wrobel A."/>
            <person name="Rasinkangas P."/>
            <person name="Parkhill J."/>
            <person name="Rea M.C."/>
            <person name="O'Sullivan O."/>
            <person name="Ritari J."/>
            <person name="Douillard F.P."/>
            <person name="Paul Ross R."/>
            <person name="Yang R."/>
            <person name="Briner A.E."/>
            <person name="Felis G.E."/>
            <person name="de Vos W.M."/>
            <person name="Barrangou R."/>
            <person name="Klaenhammer T.R."/>
            <person name="Caufield P.W."/>
            <person name="Cui Y."/>
            <person name="Zhang H."/>
            <person name="O'Toole P.W."/>
        </authorList>
    </citation>
    <scope>NUCLEOTIDE SEQUENCE [LARGE SCALE GENOMIC DNA]</scope>
    <source>
        <strain evidence="2 3">JCM 17158</strain>
    </source>
</reference>
<feature type="domain" description="N-acetyltransferase" evidence="1">
    <location>
        <begin position="13"/>
        <end position="178"/>
    </location>
</feature>
<dbReference type="Pfam" id="PF00583">
    <property type="entry name" value="Acetyltransf_1"/>
    <property type="match status" value="1"/>
</dbReference>
<dbReference type="SUPFAM" id="SSF55729">
    <property type="entry name" value="Acyl-CoA N-acyltransferases (Nat)"/>
    <property type="match status" value="1"/>
</dbReference>